<accession>A0ABS1HAU0</accession>
<dbReference type="Gene3D" id="3.40.630.30">
    <property type="match status" value="1"/>
</dbReference>
<dbReference type="Pfam" id="PF00583">
    <property type="entry name" value="Acetyltransf_1"/>
    <property type="match status" value="1"/>
</dbReference>
<proteinExistence type="predicted"/>
<evidence type="ECO:0000313" key="2">
    <source>
        <dbReference type="EMBL" id="MBK3496525.1"/>
    </source>
</evidence>
<keyword evidence="3" id="KW-1185">Reference proteome</keyword>
<dbReference type="SUPFAM" id="SSF55729">
    <property type="entry name" value="Acyl-CoA N-acyltransferases (Nat)"/>
    <property type="match status" value="1"/>
</dbReference>
<protein>
    <submittedName>
        <fullName evidence="2">GNAT family N-acetyltransferase</fullName>
    </submittedName>
</protein>
<evidence type="ECO:0000313" key="3">
    <source>
        <dbReference type="Proteomes" id="UP000618943"/>
    </source>
</evidence>
<dbReference type="EMBL" id="JAEOAH010000033">
    <property type="protein sequence ID" value="MBK3496525.1"/>
    <property type="molecule type" value="Genomic_DNA"/>
</dbReference>
<dbReference type="Proteomes" id="UP000618943">
    <property type="component" value="Unassembled WGS sequence"/>
</dbReference>
<name>A0ABS1HAU0_9BACL</name>
<evidence type="ECO:0000259" key="1">
    <source>
        <dbReference type="PROSITE" id="PS51186"/>
    </source>
</evidence>
<reference evidence="2 3" key="1">
    <citation type="submission" date="2020-12" db="EMBL/GenBank/DDBJ databases">
        <title>YIM B01967 draft genome.</title>
        <authorList>
            <person name="Yan X."/>
        </authorList>
    </citation>
    <scope>NUCLEOTIDE SEQUENCE [LARGE SCALE GENOMIC DNA]</scope>
    <source>
        <strain evidence="2 3">YIM B01967</strain>
    </source>
</reference>
<dbReference type="InterPro" id="IPR000182">
    <property type="entry name" value="GNAT_dom"/>
</dbReference>
<organism evidence="2 3">
    <name type="scientific">Viridibacillus soli</name>
    <dbReference type="NCBI Taxonomy" id="2798301"/>
    <lineage>
        <taxon>Bacteria</taxon>
        <taxon>Bacillati</taxon>
        <taxon>Bacillota</taxon>
        <taxon>Bacilli</taxon>
        <taxon>Bacillales</taxon>
        <taxon>Caryophanaceae</taxon>
        <taxon>Viridibacillus</taxon>
    </lineage>
</organism>
<feature type="domain" description="N-acetyltransferase" evidence="1">
    <location>
        <begin position="1"/>
        <end position="130"/>
    </location>
</feature>
<sequence length="130" mass="15282">MKELRTDLTLDSFLCLFDVMEQEGYELYALYDEDTIQALAGITIKTNFYNKKHLYIYDLVTTSKARSSGYGKDIMLFLQEYATKNNCQYIALESGLQRLDAHRFYEDKINFDKFCYSFRKEVIGNSLLTK</sequence>
<dbReference type="InterPro" id="IPR016181">
    <property type="entry name" value="Acyl_CoA_acyltransferase"/>
</dbReference>
<dbReference type="PROSITE" id="PS51186">
    <property type="entry name" value="GNAT"/>
    <property type="match status" value="1"/>
</dbReference>
<dbReference type="CDD" id="cd04301">
    <property type="entry name" value="NAT_SF"/>
    <property type="match status" value="1"/>
</dbReference>
<gene>
    <name evidence="2" type="ORF">JFL43_17005</name>
</gene>
<comment type="caution">
    <text evidence="2">The sequence shown here is derived from an EMBL/GenBank/DDBJ whole genome shotgun (WGS) entry which is preliminary data.</text>
</comment>